<organism evidence="1 2">
    <name type="scientific">Lysobacter concretionis Ko07 = DSM 16239</name>
    <dbReference type="NCBI Taxonomy" id="1122185"/>
    <lineage>
        <taxon>Bacteria</taxon>
        <taxon>Pseudomonadati</taxon>
        <taxon>Pseudomonadota</taxon>
        <taxon>Gammaproteobacteria</taxon>
        <taxon>Lysobacterales</taxon>
        <taxon>Lysobacteraceae</taxon>
        <taxon>Novilysobacter</taxon>
    </lineage>
</organism>
<dbReference type="STRING" id="1122185.N792_11070"/>
<name>A0A0A0ELW8_9GAMM</name>
<gene>
    <name evidence="1" type="ORF">N792_11070</name>
</gene>
<comment type="caution">
    <text evidence="1">The sequence shown here is derived from an EMBL/GenBank/DDBJ whole genome shotgun (WGS) entry which is preliminary data.</text>
</comment>
<accession>A0A0A0ELW8</accession>
<evidence type="ECO:0000313" key="1">
    <source>
        <dbReference type="EMBL" id="KGM51280.1"/>
    </source>
</evidence>
<dbReference type="InterPro" id="IPR010272">
    <property type="entry name" value="T6SS_TssF"/>
</dbReference>
<dbReference type="PIRSF" id="PIRSF028304">
    <property type="entry name" value="UCP028304"/>
    <property type="match status" value="1"/>
</dbReference>
<dbReference type="EMBL" id="AVPS01000007">
    <property type="protein sequence ID" value="KGM51280.1"/>
    <property type="molecule type" value="Genomic_DNA"/>
</dbReference>
<dbReference type="Proteomes" id="UP000030017">
    <property type="component" value="Unassembled WGS sequence"/>
</dbReference>
<dbReference type="PANTHER" id="PTHR35370:SF1">
    <property type="entry name" value="TYPE VI SECRETION SYSTEM COMPONENT TSSF1"/>
    <property type="match status" value="1"/>
</dbReference>
<dbReference type="AlphaFoldDB" id="A0A0A0ELW8"/>
<keyword evidence="2" id="KW-1185">Reference proteome</keyword>
<dbReference type="Pfam" id="PF05947">
    <property type="entry name" value="T6SS_TssF"/>
    <property type="match status" value="1"/>
</dbReference>
<dbReference type="PANTHER" id="PTHR35370">
    <property type="entry name" value="CYTOPLASMIC PROTEIN-RELATED-RELATED"/>
    <property type="match status" value="1"/>
</dbReference>
<protein>
    <submittedName>
        <fullName evidence="1">Type VI secretion protein</fullName>
    </submittedName>
</protein>
<reference evidence="1 2" key="1">
    <citation type="submission" date="2013-08" db="EMBL/GenBank/DDBJ databases">
        <title>Genome sequencing of Lysobacter.</title>
        <authorList>
            <person name="Zhang S."/>
            <person name="Wang G."/>
        </authorList>
    </citation>
    <scope>NUCLEOTIDE SEQUENCE [LARGE SCALE GENOMIC DNA]</scope>
    <source>
        <strain evidence="1 2">Ko07</strain>
    </source>
</reference>
<dbReference type="RefSeq" id="WP_036194476.1">
    <property type="nucleotide sequence ID" value="NZ_AVPS01000007.1"/>
</dbReference>
<evidence type="ECO:0000313" key="2">
    <source>
        <dbReference type="Proteomes" id="UP000030017"/>
    </source>
</evidence>
<sequence length="611" mass="67496">MEDLLPHYERELGYLRRHGREFAERYPKIAGRLMLSADGSQDPHVERLIESFALLSARTSKKIEDDYPEFTEALLEVMYPHYLRPFPSCSIARFDMGPALAQLSAPVTIARDTLLHSRSVRGVSCRFRSTYDVTLAPIAVREVRYRAIADAPMATSLPAGSGGQIALKFELVGETQDLATLGLDTLRLFTDGEATLCAALRDALAFGVRAAYLESADSGRWLALPASPLRQAGFADDEALIDFPERSHPAYRLLTELFAFPEKFGFFDLDLKALGGQTGSLFTVHLVLHARPASSAGARALEALSRANVLLGCTPVVNLFAQRGEPIRITHRSTRYPVVADARRAFAYDVVSIDAVKRIRQTPQGEKITEFRPFYSLHHGETPDNTGHYWLAHRDDQVARSSPGFETELSFVDLDFNPVQPQTDTISLELTCSNRDLPSYLAHGVQGGDLNMEGGGPARSIALLRKPTRPVRFERGRGAQWRLISHLALNHLSLSQSGLPALKEMLRLYDIARSRVSAAQIEGITALEHRPASAWLPGRHFTSVVRGVEIRLGVEEAAFVGHGIATFARVLDHFFGLYVHANSFTQLTLLASDSGEELIRCEPRSGDSTLV</sequence>
<dbReference type="OrthoDB" id="9763676at2"/>
<dbReference type="eggNOG" id="COG3519">
    <property type="taxonomic scope" value="Bacteria"/>
</dbReference>
<dbReference type="NCBIfam" id="TIGR03359">
    <property type="entry name" value="VI_chp_6"/>
    <property type="match status" value="1"/>
</dbReference>
<proteinExistence type="predicted"/>